<sequence length="93" mass="10148">MTHTWKAEIQLFDADDPGADGVVTAAHAFLTTSAGTSVEGRGYARRSPRDVGVTEIGEELAVSRALRDLADRLLSATEDDIAEIEHRDVQLRR</sequence>
<dbReference type="InterPro" id="IPR015057">
    <property type="entry name" value="Rv2632c-like"/>
</dbReference>
<evidence type="ECO:0000313" key="1">
    <source>
        <dbReference type="EMBL" id="PRZ03588.1"/>
    </source>
</evidence>
<evidence type="ECO:0000313" key="2">
    <source>
        <dbReference type="Proteomes" id="UP000239895"/>
    </source>
</evidence>
<accession>A0ABX5EA17</accession>
<dbReference type="Proteomes" id="UP000239895">
    <property type="component" value="Unassembled WGS sequence"/>
</dbReference>
<comment type="caution">
    <text evidence="1">The sequence shown here is derived from an EMBL/GenBank/DDBJ whole genome shotgun (WGS) entry which is preliminary data.</text>
</comment>
<keyword evidence="2" id="KW-1185">Reference proteome</keyword>
<dbReference type="Pfam" id="PF08962">
    <property type="entry name" value="Rv2632c-like"/>
    <property type="match status" value="1"/>
</dbReference>
<protein>
    <submittedName>
        <fullName evidence="1">Uncharacterized protein DUF1876</fullName>
    </submittedName>
</protein>
<dbReference type="EMBL" id="PVTX01000013">
    <property type="protein sequence ID" value="PRZ03588.1"/>
    <property type="molecule type" value="Genomic_DNA"/>
</dbReference>
<dbReference type="Gene3D" id="3.30.160.240">
    <property type="entry name" value="Rv1738"/>
    <property type="match status" value="1"/>
</dbReference>
<organism evidence="1 2">
    <name type="scientific">Isoptericola halotolerans</name>
    <dbReference type="NCBI Taxonomy" id="300560"/>
    <lineage>
        <taxon>Bacteria</taxon>
        <taxon>Bacillati</taxon>
        <taxon>Actinomycetota</taxon>
        <taxon>Actinomycetes</taxon>
        <taxon>Micrococcales</taxon>
        <taxon>Promicromonosporaceae</taxon>
        <taxon>Isoptericola</taxon>
    </lineage>
</organism>
<dbReference type="RefSeq" id="WP_106269609.1">
    <property type="nucleotide sequence ID" value="NZ_PVTX01000013.1"/>
</dbReference>
<proteinExistence type="predicted"/>
<dbReference type="InterPro" id="IPR038070">
    <property type="entry name" value="Rv2632c-like_sf"/>
</dbReference>
<reference evidence="1 2" key="1">
    <citation type="submission" date="2018-03" db="EMBL/GenBank/DDBJ databases">
        <title>Comparative analysis of microorganisms from saline springs in Andes Mountain Range, Colombia.</title>
        <authorList>
            <person name="Rubin E."/>
        </authorList>
    </citation>
    <scope>NUCLEOTIDE SEQUENCE [LARGE SCALE GENOMIC DNA]</scope>
    <source>
        <strain evidence="1 2">CG 23</strain>
    </source>
</reference>
<gene>
    <name evidence="1" type="ORF">BCL65_11389</name>
</gene>
<dbReference type="SUPFAM" id="SSF143212">
    <property type="entry name" value="Rv2632c-like"/>
    <property type="match status" value="1"/>
</dbReference>
<name>A0ABX5EA17_9MICO</name>